<evidence type="ECO:0000256" key="3">
    <source>
        <dbReference type="ARBA" id="ARBA00022448"/>
    </source>
</evidence>
<feature type="transmembrane region" description="Helical" evidence="8">
    <location>
        <begin position="311"/>
        <end position="332"/>
    </location>
</feature>
<feature type="transmembrane region" description="Helical" evidence="8">
    <location>
        <begin position="353"/>
        <end position="376"/>
    </location>
</feature>
<accession>A0A0J6VQJ1</accession>
<dbReference type="Gene3D" id="1.10.3470.10">
    <property type="entry name" value="ABC transporter involved in vitamin B12 uptake, BtuC"/>
    <property type="match status" value="2"/>
</dbReference>
<dbReference type="PANTHER" id="PTHR30472">
    <property type="entry name" value="FERRIC ENTEROBACTIN TRANSPORT SYSTEM PERMEASE PROTEIN"/>
    <property type="match status" value="1"/>
</dbReference>
<dbReference type="InterPro" id="IPR000522">
    <property type="entry name" value="ABC_transptr_permease_BtuC"/>
</dbReference>
<dbReference type="Proteomes" id="UP000035929">
    <property type="component" value="Unassembled WGS sequence"/>
</dbReference>
<dbReference type="EMBL" id="LABX01000006">
    <property type="protein sequence ID" value="KMO41491.1"/>
    <property type="molecule type" value="Genomic_DNA"/>
</dbReference>
<comment type="subcellular location">
    <subcellularLocation>
        <location evidence="1">Cell membrane</location>
        <topology evidence="1">Multi-pass membrane protein</topology>
    </subcellularLocation>
</comment>
<keyword evidence="7 8" id="KW-0472">Membrane</keyword>
<evidence type="ECO:0000256" key="7">
    <source>
        <dbReference type="ARBA" id="ARBA00023136"/>
    </source>
</evidence>
<dbReference type="PANTHER" id="PTHR30472:SF37">
    <property type="entry name" value="FE(3+) DICITRATE TRANSPORT SYSTEM PERMEASE PROTEIN FECD-RELATED"/>
    <property type="match status" value="1"/>
</dbReference>
<dbReference type="AlphaFoldDB" id="A0A0J6VQJ1"/>
<keyword evidence="3" id="KW-0813">Transport</keyword>
<feature type="transmembrane region" description="Helical" evidence="8">
    <location>
        <begin position="193"/>
        <end position="215"/>
    </location>
</feature>
<reference evidence="9 10" key="1">
    <citation type="submission" date="2015-03" db="EMBL/GenBank/DDBJ databases">
        <title>Genome sequencing of Methylobacterium aquaticum DSM16371 type strain.</title>
        <authorList>
            <person name="Chaudhry V."/>
            <person name="Patil P.B."/>
        </authorList>
    </citation>
    <scope>NUCLEOTIDE SEQUENCE [LARGE SCALE GENOMIC DNA]</scope>
    <source>
        <strain evidence="9 10">DSM 16371</strain>
    </source>
</reference>
<feature type="transmembrane region" description="Helical" evidence="8">
    <location>
        <begin position="638"/>
        <end position="660"/>
    </location>
</feature>
<organism evidence="9 10">
    <name type="scientific">Methylobacterium aquaticum</name>
    <dbReference type="NCBI Taxonomy" id="270351"/>
    <lineage>
        <taxon>Bacteria</taxon>
        <taxon>Pseudomonadati</taxon>
        <taxon>Pseudomonadota</taxon>
        <taxon>Alphaproteobacteria</taxon>
        <taxon>Hyphomicrobiales</taxon>
        <taxon>Methylobacteriaceae</taxon>
        <taxon>Methylobacterium</taxon>
    </lineage>
</organism>
<dbReference type="GO" id="GO:0022857">
    <property type="term" value="F:transmembrane transporter activity"/>
    <property type="evidence" value="ECO:0007669"/>
    <property type="project" value="InterPro"/>
</dbReference>
<feature type="transmembrane region" description="Helical" evidence="8">
    <location>
        <begin position="283"/>
        <end position="305"/>
    </location>
</feature>
<feature type="transmembrane region" description="Helical" evidence="8">
    <location>
        <begin position="573"/>
        <end position="599"/>
    </location>
</feature>
<feature type="transmembrane region" description="Helical" evidence="8">
    <location>
        <begin position="611"/>
        <end position="632"/>
    </location>
</feature>
<feature type="transmembrane region" description="Helical" evidence="8">
    <location>
        <begin position="58"/>
        <end position="84"/>
    </location>
</feature>
<dbReference type="NCBIfam" id="NF007866">
    <property type="entry name" value="PRK10577.1-2"/>
    <property type="match status" value="1"/>
</dbReference>
<feature type="transmembrane region" description="Helical" evidence="8">
    <location>
        <begin position="150"/>
        <end position="173"/>
    </location>
</feature>
<evidence type="ECO:0000313" key="10">
    <source>
        <dbReference type="Proteomes" id="UP000035929"/>
    </source>
</evidence>
<comment type="similarity">
    <text evidence="2">Belongs to the binding-protein-dependent transport system permease family. FecCD subfamily.</text>
</comment>
<evidence type="ECO:0000313" key="9">
    <source>
        <dbReference type="EMBL" id="KMO41491.1"/>
    </source>
</evidence>
<dbReference type="GO" id="GO:0033214">
    <property type="term" value="P:siderophore-iron import into cell"/>
    <property type="evidence" value="ECO:0007669"/>
    <property type="project" value="TreeGrafter"/>
</dbReference>
<dbReference type="Pfam" id="PF01032">
    <property type="entry name" value="FecCD"/>
    <property type="match status" value="2"/>
</dbReference>
<name>A0A0J6VQJ1_9HYPH</name>
<dbReference type="InterPro" id="IPR037294">
    <property type="entry name" value="ABC_BtuC-like"/>
</dbReference>
<dbReference type="PATRIC" id="fig|270351.6.peg.6430"/>
<evidence type="ECO:0000256" key="6">
    <source>
        <dbReference type="ARBA" id="ARBA00022989"/>
    </source>
</evidence>
<evidence type="ECO:0000256" key="1">
    <source>
        <dbReference type="ARBA" id="ARBA00004651"/>
    </source>
</evidence>
<evidence type="ECO:0000256" key="5">
    <source>
        <dbReference type="ARBA" id="ARBA00022692"/>
    </source>
</evidence>
<feature type="transmembrane region" description="Helical" evidence="8">
    <location>
        <begin position="125"/>
        <end position="143"/>
    </location>
</feature>
<gene>
    <name evidence="9" type="ORF">VP06_00700</name>
</gene>
<feature type="transmembrane region" description="Helical" evidence="8">
    <location>
        <begin position="396"/>
        <end position="416"/>
    </location>
</feature>
<evidence type="ECO:0000256" key="4">
    <source>
        <dbReference type="ARBA" id="ARBA00022475"/>
    </source>
</evidence>
<feature type="transmembrane region" description="Helical" evidence="8">
    <location>
        <begin position="485"/>
        <end position="506"/>
    </location>
</feature>
<evidence type="ECO:0000256" key="2">
    <source>
        <dbReference type="ARBA" id="ARBA00007935"/>
    </source>
</evidence>
<feature type="transmembrane region" description="Helical" evidence="8">
    <location>
        <begin position="428"/>
        <end position="447"/>
    </location>
</feature>
<dbReference type="GO" id="GO:0005886">
    <property type="term" value="C:plasma membrane"/>
    <property type="evidence" value="ECO:0007669"/>
    <property type="project" value="UniProtKB-SubCell"/>
</dbReference>
<feature type="transmembrane region" description="Helical" evidence="8">
    <location>
        <begin position="255"/>
        <end position="276"/>
    </location>
</feature>
<keyword evidence="5 8" id="KW-0812">Transmembrane</keyword>
<feature type="transmembrane region" description="Helical" evidence="8">
    <location>
        <begin position="227"/>
        <end position="249"/>
    </location>
</feature>
<protein>
    <submittedName>
        <fullName evidence="9">Iron ABC transporter</fullName>
    </submittedName>
</protein>
<evidence type="ECO:0000256" key="8">
    <source>
        <dbReference type="SAM" id="Phobius"/>
    </source>
</evidence>
<proteinExistence type="inferred from homology"/>
<feature type="transmembrane region" description="Helical" evidence="8">
    <location>
        <begin position="96"/>
        <end position="119"/>
    </location>
</feature>
<keyword evidence="6 8" id="KW-1133">Transmembrane helix</keyword>
<comment type="caution">
    <text evidence="9">The sequence shown here is derived from an EMBL/GenBank/DDBJ whole genome shotgun (WGS) entry which is preliminary data.</text>
</comment>
<feature type="transmembrane region" description="Helical" evidence="8">
    <location>
        <begin position="453"/>
        <end position="473"/>
    </location>
</feature>
<keyword evidence="4" id="KW-1003">Cell membrane</keyword>
<dbReference type="SUPFAM" id="SSF81345">
    <property type="entry name" value="ABC transporter involved in vitamin B12 uptake, BtuC"/>
    <property type="match status" value="2"/>
</dbReference>
<feature type="transmembrane region" description="Helical" evidence="8">
    <location>
        <begin position="526"/>
        <end position="542"/>
    </location>
</feature>
<sequence length="663" mass="67804">MGERPEPRAGWQRPALIVLALALAALALALRDLALRLPPGQWGAALLAPDATDTRQMLVHLTVMPRIAVALLCGAGLGLAGAVCQQVLRNPLAEPTTLGISAGASLALSAATLWAPGLLAYGREGVALAGSFAALLFVFGLAWRRALSPVSLVLAGLIVTLYCGALASALSLFHRDYLIGIYLWGAGFLSQQGWGVAAFLLPRLGVAAFLIALMVRPLTLLGLDDEAARNLGLGLTGARLAALVVAVSLSAAVTSAVGVIGFVGLAAPAIVAIAGARRLRDRLVWAPLCGAALLWLTDGLVLLIPTGYREVPTGAATALLGAPVMLALLPRLRKGVLWRAEPAAAVPRAARPGLVLAAGAGLLALALWGALAFAYGPRGWSWAGLTGIAEMLPWRGPRVAAALAAGAMLAMAGMLLQRMMNNPMASPEVLGVSSGAALGVIVALFLTEAPSRVVQLAAGTAGAFAVLLGILVLGRRDAFSPERLLLAGVATSAAFGAIVAVAMATGDPRVGTLLTWLAGSTYGVDPGEAAGFLAAAAILAGLAPMLARWLDILPLGAATAQAVGLHVPRVRLVVMLAAAVMTAVPTLVVGPLSFVGLMAPHIARLIGLQRALHHLVGAAILGALLLTLADWAGRTIIFPYQMPAGLLATVIGGPYLMWLLRRR</sequence>
<dbReference type="CDD" id="cd06550">
    <property type="entry name" value="TM_ABC_iron-siderophores_like"/>
    <property type="match status" value="2"/>
</dbReference>